<evidence type="ECO:0000256" key="3">
    <source>
        <dbReference type="ARBA" id="ARBA00023015"/>
    </source>
</evidence>
<dbReference type="AlphaFoldDB" id="A0A8K0IQP3"/>
<feature type="compositionally biased region" description="Polar residues" evidence="7">
    <location>
        <begin position="291"/>
        <end position="301"/>
    </location>
</feature>
<dbReference type="InterPro" id="IPR044810">
    <property type="entry name" value="WRKY_plant"/>
</dbReference>
<feature type="region of interest" description="Disordered" evidence="7">
    <location>
        <begin position="286"/>
        <end position="321"/>
    </location>
</feature>
<reference evidence="9" key="1">
    <citation type="journal article" date="2017" name="Gigascience">
        <title>The genome draft of coconut (Cocos nucifera).</title>
        <authorList>
            <person name="Xiao Y."/>
            <person name="Xu P."/>
            <person name="Fan H."/>
            <person name="Baudouin L."/>
            <person name="Xia W."/>
            <person name="Bocs S."/>
            <person name="Xu J."/>
            <person name="Li Q."/>
            <person name="Guo A."/>
            <person name="Zhou L."/>
            <person name="Li J."/>
            <person name="Wu Y."/>
            <person name="Ma Z."/>
            <person name="Armero A."/>
            <person name="Issali A.E."/>
            <person name="Liu N."/>
            <person name="Peng M."/>
            <person name="Yang Y."/>
        </authorList>
    </citation>
    <scope>NUCLEOTIDE SEQUENCE</scope>
    <source>
        <tissue evidence="9">Spear leaf of Hainan Tall coconut</tissue>
    </source>
</reference>
<keyword evidence="4" id="KW-0238">DNA-binding</keyword>
<keyword evidence="5" id="KW-0804">Transcription</keyword>
<evidence type="ECO:0000256" key="6">
    <source>
        <dbReference type="ARBA" id="ARBA00023242"/>
    </source>
</evidence>
<dbReference type="OrthoDB" id="764896at2759"/>
<evidence type="ECO:0000256" key="2">
    <source>
        <dbReference type="ARBA" id="ARBA00022737"/>
    </source>
</evidence>
<dbReference type="SMART" id="SM00774">
    <property type="entry name" value="WRKY"/>
    <property type="match status" value="2"/>
</dbReference>
<organism evidence="9 10">
    <name type="scientific">Cocos nucifera</name>
    <name type="common">Coconut palm</name>
    <dbReference type="NCBI Taxonomy" id="13894"/>
    <lineage>
        <taxon>Eukaryota</taxon>
        <taxon>Viridiplantae</taxon>
        <taxon>Streptophyta</taxon>
        <taxon>Embryophyta</taxon>
        <taxon>Tracheophyta</taxon>
        <taxon>Spermatophyta</taxon>
        <taxon>Magnoliopsida</taxon>
        <taxon>Liliopsida</taxon>
        <taxon>Arecaceae</taxon>
        <taxon>Arecoideae</taxon>
        <taxon>Cocoseae</taxon>
        <taxon>Attaleinae</taxon>
        <taxon>Cocos</taxon>
    </lineage>
</organism>
<sequence length="477" mass="51185">MAEEVSSGAREHDKAEREGSPGIFSSPPLGTEGGDSKTLAPPDASSRPSGDGGGAGDHRSFSQLLAGAMTSAAAVSSGAGLILPVSVLAVPCYIAPAAGLPFAMTHQAVLASVTAQALMQLQKVYPSSSDFLRNSVPQPQVSNVTLVPSQQGPLPVAGNNASAPETEQPPSSHQKQQSNSIVVKTSFDDEKESSGDDYNWRKYGQKQVKNSENIRSYYKCAHADCYVKKKVECCQDGRVTEIVYRGCHNHEPPLKVRSSRVRKAKRGASYVVNKNLDLPGAELKEAVPSPSRLQQSSGNKTLKQELPCSNDSEEDSGMKAEEDPAPILKTIREPKIVLQTACGVGLTSDGYGWRKYGQKLVKGNPNPRSYYRCTHIGCPVRKHVERSSEDAKSVVITYEGKHNHDLPSLKGGSDPPATTLLTAAATAMTNYEQTRKNDPLSYETPTTKLLPDVDGKITNERAQELGGEKAIESARTL</sequence>
<feature type="region of interest" description="Disordered" evidence="7">
    <location>
        <begin position="1"/>
        <end position="58"/>
    </location>
</feature>
<dbReference type="SUPFAM" id="SSF118290">
    <property type="entry name" value="WRKY DNA-binding domain"/>
    <property type="match status" value="2"/>
</dbReference>
<protein>
    <submittedName>
        <fullName evidence="9">Putative WRKY transcription factor 4</fullName>
    </submittedName>
</protein>
<dbReference type="InterPro" id="IPR036576">
    <property type="entry name" value="WRKY_dom_sf"/>
</dbReference>
<gene>
    <name evidence="9" type="ORF">COCNU_11G012050</name>
</gene>
<dbReference type="Proteomes" id="UP000797356">
    <property type="component" value="Chromosome 11"/>
</dbReference>
<comment type="caution">
    <text evidence="9">The sequence shown here is derived from an EMBL/GenBank/DDBJ whole genome shotgun (WGS) entry which is preliminary data.</text>
</comment>
<evidence type="ECO:0000259" key="8">
    <source>
        <dbReference type="PROSITE" id="PS50811"/>
    </source>
</evidence>
<keyword evidence="6" id="KW-0539">Nucleus</keyword>
<proteinExistence type="predicted"/>
<dbReference type="PANTHER" id="PTHR31221:SF193">
    <property type="entry name" value="WRKY TRANSCRIPTION FACTOR PROTEIN 1-RELATED"/>
    <property type="match status" value="1"/>
</dbReference>
<evidence type="ECO:0000313" key="9">
    <source>
        <dbReference type="EMBL" id="KAG1364378.1"/>
    </source>
</evidence>
<evidence type="ECO:0000256" key="1">
    <source>
        <dbReference type="ARBA" id="ARBA00004123"/>
    </source>
</evidence>
<dbReference type="Pfam" id="PF03106">
    <property type="entry name" value="WRKY"/>
    <property type="match status" value="2"/>
</dbReference>
<dbReference type="GO" id="GO:0043565">
    <property type="term" value="F:sequence-specific DNA binding"/>
    <property type="evidence" value="ECO:0007669"/>
    <property type="project" value="InterPro"/>
</dbReference>
<keyword evidence="10" id="KW-1185">Reference proteome</keyword>
<keyword evidence="2" id="KW-0677">Repeat</keyword>
<feature type="region of interest" description="Disordered" evidence="7">
    <location>
        <begin position="145"/>
        <end position="181"/>
    </location>
</feature>
<feature type="domain" description="WRKY" evidence="8">
    <location>
        <begin position="189"/>
        <end position="253"/>
    </location>
</feature>
<dbReference type="GO" id="GO:0003700">
    <property type="term" value="F:DNA-binding transcription factor activity"/>
    <property type="evidence" value="ECO:0007669"/>
    <property type="project" value="InterPro"/>
</dbReference>
<comment type="subcellular location">
    <subcellularLocation>
        <location evidence="1">Nucleus</location>
    </subcellularLocation>
</comment>
<feature type="compositionally biased region" description="Polar residues" evidence="7">
    <location>
        <begin position="159"/>
        <end position="181"/>
    </location>
</feature>
<evidence type="ECO:0000256" key="5">
    <source>
        <dbReference type="ARBA" id="ARBA00023163"/>
    </source>
</evidence>
<dbReference type="EMBL" id="CM017882">
    <property type="protein sequence ID" value="KAG1364378.1"/>
    <property type="molecule type" value="Genomic_DNA"/>
</dbReference>
<accession>A0A8K0IQP3</accession>
<reference evidence="9" key="2">
    <citation type="submission" date="2019-07" db="EMBL/GenBank/DDBJ databases">
        <authorList>
            <person name="Yang Y."/>
            <person name="Bocs S."/>
            <person name="Baudouin L."/>
        </authorList>
    </citation>
    <scope>NUCLEOTIDE SEQUENCE</scope>
    <source>
        <tissue evidence="9">Spear leaf of Hainan Tall coconut</tissue>
    </source>
</reference>
<dbReference type="InterPro" id="IPR003657">
    <property type="entry name" value="WRKY_dom"/>
</dbReference>
<keyword evidence="3" id="KW-0805">Transcription regulation</keyword>
<evidence type="ECO:0000313" key="10">
    <source>
        <dbReference type="Proteomes" id="UP000797356"/>
    </source>
</evidence>
<evidence type="ECO:0000256" key="7">
    <source>
        <dbReference type="SAM" id="MobiDB-lite"/>
    </source>
</evidence>
<dbReference type="PANTHER" id="PTHR31221">
    <property type="entry name" value="WRKY TRANSCRIPTION FACTOR PROTEIN 1-RELATED"/>
    <property type="match status" value="1"/>
</dbReference>
<feature type="domain" description="WRKY" evidence="8">
    <location>
        <begin position="342"/>
        <end position="407"/>
    </location>
</feature>
<dbReference type="Gene3D" id="2.20.25.80">
    <property type="entry name" value="WRKY domain"/>
    <property type="match status" value="2"/>
</dbReference>
<dbReference type="GO" id="GO:0005634">
    <property type="term" value="C:nucleus"/>
    <property type="evidence" value="ECO:0007669"/>
    <property type="project" value="UniProtKB-SubCell"/>
</dbReference>
<dbReference type="PROSITE" id="PS50811">
    <property type="entry name" value="WRKY"/>
    <property type="match status" value="2"/>
</dbReference>
<feature type="compositionally biased region" description="Basic and acidic residues" evidence="7">
    <location>
        <begin position="9"/>
        <end position="19"/>
    </location>
</feature>
<name>A0A8K0IQP3_COCNU</name>
<evidence type="ECO:0000256" key="4">
    <source>
        <dbReference type="ARBA" id="ARBA00023125"/>
    </source>
</evidence>
<dbReference type="FunFam" id="2.20.25.80:FF:000006">
    <property type="entry name" value="WRKY transcription factor"/>
    <property type="match status" value="2"/>
</dbReference>